<protein>
    <submittedName>
        <fullName evidence="6">MFS general substrate transporter</fullName>
    </submittedName>
</protein>
<evidence type="ECO:0000256" key="4">
    <source>
        <dbReference type="ARBA" id="ARBA00023136"/>
    </source>
</evidence>
<feature type="transmembrane region" description="Helical" evidence="5">
    <location>
        <begin position="41"/>
        <end position="59"/>
    </location>
</feature>
<comment type="subcellular location">
    <subcellularLocation>
        <location evidence="1">Membrane</location>
        <topology evidence="1">Multi-pass membrane protein</topology>
    </subcellularLocation>
</comment>
<evidence type="ECO:0000256" key="5">
    <source>
        <dbReference type="SAM" id="Phobius"/>
    </source>
</evidence>
<dbReference type="InterPro" id="IPR036259">
    <property type="entry name" value="MFS_trans_sf"/>
</dbReference>
<dbReference type="PANTHER" id="PTHR10924:SF6">
    <property type="entry name" value="SOLUTE CARRIER FAMILY 49 MEMBER A3"/>
    <property type="match status" value="1"/>
</dbReference>
<keyword evidence="7" id="KW-1185">Reference proteome</keyword>
<organism evidence="6 7">
    <name type="scientific">Microthyrium microscopicum</name>
    <dbReference type="NCBI Taxonomy" id="703497"/>
    <lineage>
        <taxon>Eukaryota</taxon>
        <taxon>Fungi</taxon>
        <taxon>Dikarya</taxon>
        <taxon>Ascomycota</taxon>
        <taxon>Pezizomycotina</taxon>
        <taxon>Dothideomycetes</taxon>
        <taxon>Dothideomycetes incertae sedis</taxon>
        <taxon>Microthyriales</taxon>
        <taxon>Microthyriaceae</taxon>
        <taxon>Microthyrium</taxon>
    </lineage>
</organism>
<keyword evidence="2 5" id="KW-0812">Transmembrane</keyword>
<keyword evidence="3 5" id="KW-1133">Transmembrane helix</keyword>
<proteinExistence type="predicted"/>
<dbReference type="SUPFAM" id="SSF103473">
    <property type="entry name" value="MFS general substrate transporter"/>
    <property type="match status" value="1"/>
</dbReference>
<feature type="transmembrane region" description="Helical" evidence="5">
    <location>
        <begin position="198"/>
        <end position="220"/>
    </location>
</feature>
<dbReference type="InterPro" id="IPR011701">
    <property type="entry name" value="MFS"/>
</dbReference>
<feature type="transmembrane region" description="Helical" evidence="5">
    <location>
        <begin position="421"/>
        <end position="444"/>
    </location>
</feature>
<evidence type="ECO:0000256" key="1">
    <source>
        <dbReference type="ARBA" id="ARBA00004141"/>
    </source>
</evidence>
<gene>
    <name evidence="6" type="ORF">BT63DRAFT_409244</name>
</gene>
<dbReference type="EMBL" id="MU004230">
    <property type="protein sequence ID" value="KAF2675137.1"/>
    <property type="molecule type" value="Genomic_DNA"/>
</dbReference>
<dbReference type="Proteomes" id="UP000799302">
    <property type="component" value="Unassembled WGS sequence"/>
</dbReference>
<evidence type="ECO:0000256" key="2">
    <source>
        <dbReference type="ARBA" id="ARBA00022692"/>
    </source>
</evidence>
<feature type="transmembrane region" description="Helical" evidence="5">
    <location>
        <begin position="171"/>
        <end position="192"/>
    </location>
</feature>
<feature type="transmembrane region" description="Helical" evidence="5">
    <location>
        <begin position="342"/>
        <end position="360"/>
    </location>
</feature>
<evidence type="ECO:0000313" key="6">
    <source>
        <dbReference type="EMBL" id="KAF2675137.1"/>
    </source>
</evidence>
<feature type="transmembrane region" description="Helical" evidence="5">
    <location>
        <begin position="79"/>
        <end position="100"/>
    </location>
</feature>
<feature type="transmembrane region" description="Helical" evidence="5">
    <location>
        <begin position="130"/>
        <end position="150"/>
    </location>
</feature>
<feature type="transmembrane region" description="Helical" evidence="5">
    <location>
        <begin position="252"/>
        <end position="277"/>
    </location>
</feature>
<dbReference type="Gene3D" id="1.20.1250.20">
    <property type="entry name" value="MFS general substrate transporter like domains"/>
    <property type="match status" value="2"/>
</dbReference>
<accession>A0A6A6UUM0</accession>
<feature type="transmembrane region" description="Helical" evidence="5">
    <location>
        <begin position="289"/>
        <end position="308"/>
    </location>
</feature>
<feature type="transmembrane region" description="Helical" evidence="5">
    <location>
        <begin position="107"/>
        <end position="124"/>
    </location>
</feature>
<dbReference type="GO" id="GO:0016020">
    <property type="term" value="C:membrane"/>
    <property type="evidence" value="ECO:0007669"/>
    <property type="project" value="UniProtKB-SubCell"/>
</dbReference>
<keyword evidence="4 5" id="KW-0472">Membrane</keyword>
<evidence type="ECO:0000256" key="3">
    <source>
        <dbReference type="ARBA" id="ARBA00022989"/>
    </source>
</evidence>
<dbReference type="InterPro" id="IPR049680">
    <property type="entry name" value="FLVCR1-2_SLC49-like"/>
</dbReference>
<dbReference type="AlphaFoldDB" id="A0A6A6UUM0"/>
<feature type="transmembrane region" description="Helical" evidence="5">
    <location>
        <begin position="315"/>
        <end position="336"/>
    </location>
</feature>
<name>A0A6A6UUM0_9PEZI</name>
<reference evidence="6" key="1">
    <citation type="journal article" date="2020" name="Stud. Mycol.">
        <title>101 Dothideomycetes genomes: a test case for predicting lifestyles and emergence of pathogens.</title>
        <authorList>
            <person name="Haridas S."/>
            <person name="Albert R."/>
            <person name="Binder M."/>
            <person name="Bloem J."/>
            <person name="Labutti K."/>
            <person name="Salamov A."/>
            <person name="Andreopoulos B."/>
            <person name="Baker S."/>
            <person name="Barry K."/>
            <person name="Bills G."/>
            <person name="Bluhm B."/>
            <person name="Cannon C."/>
            <person name="Castanera R."/>
            <person name="Culley D."/>
            <person name="Daum C."/>
            <person name="Ezra D."/>
            <person name="Gonzalez J."/>
            <person name="Henrissat B."/>
            <person name="Kuo A."/>
            <person name="Liang C."/>
            <person name="Lipzen A."/>
            <person name="Lutzoni F."/>
            <person name="Magnuson J."/>
            <person name="Mondo S."/>
            <person name="Nolan M."/>
            <person name="Ohm R."/>
            <person name="Pangilinan J."/>
            <person name="Park H.-J."/>
            <person name="Ramirez L."/>
            <person name="Alfaro M."/>
            <person name="Sun H."/>
            <person name="Tritt A."/>
            <person name="Yoshinaga Y."/>
            <person name="Zwiers L.-H."/>
            <person name="Turgeon B."/>
            <person name="Goodwin S."/>
            <person name="Spatafora J."/>
            <person name="Crous P."/>
            <person name="Grigoriev I."/>
        </authorList>
    </citation>
    <scope>NUCLEOTIDE SEQUENCE</scope>
    <source>
        <strain evidence="6">CBS 115976</strain>
    </source>
</reference>
<sequence length="478" mass="51143">MPGDDKSAIAHEMSVASSSPSAGSAPRNVMEPEFRTYKRRWFGLIQLILLNIVVSWDWLTFAAVSSTTAQYLNVTETAVNWLSTGFLFAFVISAPITVYTLHRGPKLAILVSSALILVGNWLRYAGTKQAMYPLVMVGQVLIGLAQPFVLSAPTTYSDLWFTDKGRTTATAFASLANPLGGALGQLIAPSWVSKDPKSIPTMVLYVAIISSVATIPSLFIPARPPTPVSPASSVPKAPLSDTIRQLSHNKSFYLILIPFATYVGFFNATSSLINQILSPYGFTEDEAGIAGGILIIVGILAAIAVSIVNDRVHAYVPIIKVLVPITAVSYLAFLFAPATRTIAAPYAILAILGAASFSLMPTALEYTVEVTFPVGPEGSSVVLWACGQVLGGIFTIIMGELKDPDGTPPSKDYPPGNMQRALIFQAIICCLVAVVPMGLGLKALGLDGEERKRFAMDEGNPVPEPDTLRAQQRRLALR</sequence>
<dbReference type="PANTHER" id="PTHR10924">
    <property type="entry name" value="MAJOR FACILITATOR SUPERFAMILY PROTEIN-RELATED"/>
    <property type="match status" value="1"/>
</dbReference>
<dbReference type="GO" id="GO:0022857">
    <property type="term" value="F:transmembrane transporter activity"/>
    <property type="evidence" value="ECO:0007669"/>
    <property type="project" value="InterPro"/>
</dbReference>
<evidence type="ECO:0000313" key="7">
    <source>
        <dbReference type="Proteomes" id="UP000799302"/>
    </source>
</evidence>
<dbReference type="Pfam" id="PF07690">
    <property type="entry name" value="MFS_1"/>
    <property type="match status" value="1"/>
</dbReference>
<feature type="transmembrane region" description="Helical" evidence="5">
    <location>
        <begin position="381"/>
        <end position="401"/>
    </location>
</feature>
<dbReference type="OrthoDB" id="422206at2759"/>